<dbReference type="Proteomes" id="UP000439903">
    <property type="component" value="Unassembled WGS sequence"/>
</dbReference>
<keyword evidence="2" id="KW-1185">Reference proteome</keyword>
<name>A0A8H4AB27_GIGMA</name>
<accession>A0A8H4AB27</accession>
<gene>
    <name evidence="1" type="ORF">F8M41_025661</name>
</gene>
<dbReference type="EMBL" id="WTPW01000928">
    <property type="protein sequence ID" value="KAF0469046.1"/>
    <property type="molecule type" value="Genomic_DNA"/>
</dbReference>
<comment type="caution">
    <text evidence="1">The sequence shown here is derived from an EMBL/GenBank/DDBJ whole genome shotgun (WGS) entry which is preliminary data.</text>
</comment>
<proteinExistence type="predicted"/>
<protein>
    <submittedName>
        <fullName evidence="1">Uncharacterized protein</fullName>
    </submittedName>
</protein>
<organism evidence="1 2">
    <name type="scientific">Gigaspora margarita</name>
    <dbReference type="NCBI Taxonomy" id="4874"/>
    <lineage>
        <taxon>Eukaryota</taxon>
        <taxon>Fungi</taxon>
        <taxon>Fungi incertae sedis</taxon>
        <taxon>Mucoromycota</taxon>
        <taxon>Glomeromycotina</taxon>
        <taxon>Glomeromycetes</taxon>
        <taxon>Diversisporales</taxon>
        <taxon>Gigasporaceae</taxon>
        <taxon>Gigaspora</taxon>
    </lineage>
</organism>
<sequence length="92" mass="10974">MSITVESSAVSRLLVMELFYENYFVFITYKRWTLPHYIATIHKNYKDTTIDKAYHCFFKTLEQFADDLDTAKEICEVSNALIKKRRMSNNYV</sequence>
<dbReference type="AlphaFoldDB" id="A0A8H4AB27"/>
<evidence type="ECO:0000313" key="1">
    <source>
        <dbReference type="EMBL" id="KAF0469046.1"/>
    </source>
</evidence>
<reference evidence="1 2" key="1">
    <citation type="journal article" date="2019" name="Environ. Microbiol.">
        <title>At the nexus of three kingdoms: the genome of the mycorrhizal fungus Gigaspora margarita provides insights into plant, endobacterial and fungal interactions.</title>
        <authorList>
            <person name="Venice F."/>
            <person name="Ghignone S."/>
            <person name="Salvioli di Fossalunga A."/>
            <person name="Amselem J."/>
            <person name="Novero M."/>
            <person name="Xianan X."/>
            <person name="Sedzielewska Toro K."/>
            <person name="Morin E."/>
            <person name="Lipzen A."/>
            <person name="Grigoriev I.V."/>
            <person name="Henrissat B."/>
            <person name="Martin F.M."/>
            <person name="Bonfante P."/>
        </authorList>
    </citation>
    <scope>NUCLEOTIDE SEQUENCE [LARGE SCALE GENOMIC DNA]</scope>
    <source>
        <strain evidence="1 2">BEG34</strain>
    </source>
</reference>
<evidence type="ECO:0000313" key="2">
    <source>
        <dbReference type="Proteomes" id="UP000439903"/>
    </source>
</evidence>
<dbReference type="OrthoDB" id="10484659at2759"/>